<dbReference type="Pfam" id="PF00005">
    <property type="entry name" value="ABC_tran"/>
    <property type="match status" value="1"/>
</dbReference>
<dbReference type="STRING" id="4999.A0A1Y1UAG4"/>
<dbReference type="RefSeq" id="XP_021869244.1">
    <property type="nucleotide sequence ID" value="XM_022013578.1"/>
</dbReference>
<dbReference type="PROSITE" id="PS50893">
    <property type="entry name" value="ABC_TRANSPORTER_2"/>
    <property type="match status" value="1"/>
</dbReference>
<dbReference type="InterPro" id="IPR027417">
    <property type="entry name" value="P-loop_NTPase"/>
</dbReference>
<dbReference type="GeneID" id="33555386"/>
<evidence type="ECO:0000313" key="6">
    <source>
        <dbReference type="Proteomes" id="UP000193218"/>
    </source>
</evidence>
<evidence type="ECO:0000256" key="3">
    <source>
        <dbReference type="SAM" id="MobiDB-lite"/>
    </source>
</evidence>
<keyword evidence="2" id="KW-0067">ATP-binding</keyword>
<dbReference type="CDD" id="cd03228">
    <property type="entry name" value="ABCC_MRP_Like"/>
    <property type="match status" value="1"/>
</dbReference>
<feature type="compositionally biased region" description="Polar residues" evidence="3">
    <location>
        <begin position="262"/>
        <end position="276"/>
    </location>
</feature>
<dbReference type="InParanoid" id="A0A1Y1UAG4"/>
<dbReference type="InterPro" id="IPR039421">
    <property type="entry name" value="Type_1_exporter"/>
</dbReference>
<proteinExistence type="predicted"/>
<protein>
    <submittedName>
        <fullName evidence="5">p-loop containing nucleoside triphosphate hydrolase protein</fullName>
    </submittedName>
</protein>
<dbReference type="PANTHER" id="PTHR24221:SF646">
    <property type="entry name" value="HAEMOLYSIN SECRETION ATP-BINDING PROTEIN"/>
    <property type="match status" value="1"/>
</dbReference>
<keyword evidence="1" id="KW-0547">Nucleotide-binding</keyword>
<sequence length="276" mass="30493">MKLEVHNLSFTYPGTTKKALRGINLVIEPGEQLAIVGLNGGGKTTLVKVLMGLYDAKGSLSVNDLPIESYDPVSIHKRTSCLFQDFGQYELTLRENVGIGDLRYLEEDAKLELALERGGASEVVTKTGLDGPLDPWYAPDRKQKAQALSGGQWQRVALARAFLKSDDADLVVFDEPSSSLDPKAEAELFQKIHSLSMRGGRKITTIYISHRFSTVRRADKIAVVENGTIIELGTHDELMRLGGRYQELFKLSKDGFEDSYPGRNNQEAPFTSSESP</sequence>
<comment type="caution">
    <text evidence="5">The sequence shown here is derived from an EMBL/GenBank/DDBJ whole genome shotgun (WGS) entry which is preliminary data.</text>
</comment>
<dbReference type="AlphaFoldDB" id="A0A1Y1UAG4"/>
<dbReference type="InterPro" id="IPR003439">
    <property type="entry name" value="ABC_transporter-like_ATP-bd"/>
</dbReference>
<dbReference type="GO" id="GO:0016887">
    <property type="term" value="F:ATP hydrolysis activity"/>
    <property type="evidence" value="ECO:0007669"/>
    <property type="project" value="InterPro"/>
</dbReference>
<reference evidence="5 6" key="1">
    <citation type="submission" date="2017-03" db="EMBL/GenBank/DDBJ databases">
        <title>Widespread Adenine N6-methylation of Active Genes in Fungi.</title>
        <authorList>
            <consortium name="DOE Joint Genome Institute"/>
            <person name="Mondo S.J."/>
            <person name="Dannebaum R.O."/>
            <person name="Kuo R.C."/>
            <person name="Louie K.B."/>
            <person name="Bewick A.J."/>
            <person name="Labutti K."/>
            <person name="Haridas S."/>
            <person name="Kuo A."/>
            <person name="Salamov A."/>
            <person name="Ahrendt S.R."/>
            <person name="Lau R."/>
            <person name="Bowen B.P."/>
            <person name="Lipzen A."/>
            <person name="Sullivan W."/>
            <person name="Andreopoulos W.B."/>
            <person name="Clum A."/>
            <person name="Lindquist E."/>
            <person name="Daum C."/>
            <person name="Northen T.R."/>
            <person name="Ramamoorthy G."/>
            <person name="Schmitz R.J."/>
            <person name="Gryganskyi A."/>
            <person name="Culley D."/>
            <person name="Magnuson J."/>
            <person name="James T.Y."/>
            <person name="O'Malley M.A."/>
            <person name="Stajich J.E."/>
            <person name="Spatafora J.W."/>
            <person name="Visel A."/>
            <person name="Grigoriev I.V."/>
        </authorList>
    </citation>
    <scope>NUCLEOTIDE SEQUENCE [LARGE SCALE GENOMIC DNA]</scope>
    <source>
        <strain evidence="5 6">NRRL Y-17943</strain>
    </source>
</reference>
<dbReference type="PANTHER" id="PTHR24221">
    <property type="entry name" value="ATP-BINDING CASSETTE SUB-FAMILY B"/>
    <property type="match status" value="1"/>
</dbReference>
<dbReference type="InterPro" id="IPR017871">
    <property type="entry name" value="ABC_transporter-like_CS"/>
</dbReference>
<dbReference type="SUPFAM" id="SSF52540">
    <property type="entry name" value="P-loop containing nucleoside triphosphate hydrolases"/>
    <property type="match status" value="1"/>
</dbReference>
<evidence type="ECO:0000259" key="4">
    <source>
        <dbReference type="PROSITE" id="PS50893"/>
    </source>
</evidence>
<dbReference type="EMBL" id="NBSH01000012">
    <property type="protein sequence ID" value="ORX35028.1"/>
    <property type="molecule type" value="Genomic_DNA"/>
</dbReference>
<keyword evidence="6" id="KW-1185">Reference proteome</keyword>
<accession>A0A1Y1UAG4</accession>
<dbReference type="GO" id="GO:0005524">
    <property type="term" value="F:ATP binding"/>
    <property type="evidence" value="ECO:0007669"/>
    <property type="project" value="UniProtKB-KW"/>
</dbReference>
<dbReference type="Proteomes" id="UP000193218">
    <property type="component" value="Unassembled WGS sequence"/>
</dbReference>
<organism evidence="5 6">
    <name type="scientific">Kockovaella imperatae</name>
    <dbReference type="NCBI Taxonomy" id="4999"/>
    <lineage>
        <taxon>Eukaryota</taxon>
        <taxon>Fungi</taxon>
        <taxon>Dikarya</taxon>
        <taxon>Basidiomycota</taxon>
        <taxon>Agaricomycotina</taxon>
        <taxon>Tremellomycetes</taxon>
        <taxon>Tremellales</taxon>
        <taxon>Cuniculitremaceae</taxon>
        <taxon>Kockovaella</taxon>
    </lineage>
</organism>
<dbReference type="OrthoDB" id="6500128at2759"/>
<dbReference type="PROSITE" id="PS00211">
    <property type="entry name" value="ABC_TRANSPORTER_1"/>
    <property type="match status" value="1"/>
</dbReference>
<feature type="region of interest" description="Disordered" evidence="3">
    <location>
        <begin position="254"/>
        <end position="276"/>
    </location>
</feature>
<gene>
    <name evidence="5" type="ORF">BD324DRAFT_582738</name>
</gene>
<feature type="domain" description="ABC transporter" evidence="4">
    <location>
        <begin position="3"/>
        <end position="251"/>
    </location>
</feature>
<dbReference type="SMART" id="SM00382">
    <property type="entry name" value="AAA"/>
    <property type="match status" value="1"/>
</dbReference>
<dbReference type="Gene3D" id="3.40.50.300">
    <property type="entry name" value="P-loop containing nucleotide triphosphate hydrolases"/>
    <property type="match status" value="1"/>
</dbReference>
<keyword evidence="5" id="KW-0378">Hydrolase</keyword>
<evidence type="ECO:0000313" key="5">
    <source>
        <dbReference type="EMBL" id="ORX35028.1"/>
    </source>
</evidence>
<dbReference type="GO" id="GO:0034040">
    <property type="term" value="F:ATPase-coupled lipid transmembrane transporter activity"/>
    <property type="evidence" value="ECO:0007669"/>
    <property type="project" value="TreeGrafter"/>
</dbReference>
<name>A0A1Y1UAG4_9TREE</name>
<evidence type="ECO:0000256" key="2">
    <source>
        <dbReference type="ARBA" id="ARBA00022840"/>
    </source>
</evidence>
<dbReference type="InterPro" id="IPR003593">
    <property type="entry name" value="AAA+_ATPase"/>
</dbReference>
<evidence type="ECO:0000256" key="1">
    <source>
        <dbReference type="ARBA" id="ARBA00022741"/>
    </source>
</evidence>